<dbReference type="KEGG" id="cpri:FZC34_00445"/>
<keyword evidence="1" id="KW-0732">Signal</keyword>
<proteinExistence type="predicted"/>
<feature type="chain" id="PRO_5023058505" evidence="1">
    <location>
        <begin position="22"/>
        <end position="97"/>
    </location>
</feature>
<name>A0A5C0UF99_9PROT</name>
<feature type="signal peptide" evidence="1">
    <location>
        <begin position="1"/>
        <end position="21"/>
    </location>
</feature>
<evidence type="ECO:0000256" key="1">
    <source>
        <dbReference type="SAM" id="SignalP"/>
    </source>
</evidence>
<evidence type="ECO:0000313" key="2">
    <source>
        <dbReference type="EMBL" id="QEK38390.1"/>
    </source>
</evidence>
<dbReference type="EMBL" id="CP043316">
    <property type="protein sequence ID" value="QEK38390.1"/>
    <property type="molecule type" value="Genomic_DNA"/>
</dbReference>
<sequence>MILFALIMIVQIAYTSLNSYATSNHRKPNHGNFICITNFMSKNIKKQVKILDTIPKPWTFVNISSKKIVIYIPAERNHEDFMEILTTYGFECWSTYA</sequence>
<gene>
    <name evidence="2" type="ORF">FZC34_00445</name>
</gene>
<dbReference type="OrthoDB" id="9957762at2"/>
<dbReference type="Proteomes" id="UP000325004">
    <property type="component" value="Chromosome"/>
</dbReference>
<keyword evidence="3" id="KW-1185">Reference proteome</keyword>
<dbReference type="AlphaFoldDB" id="A0A5C0UF99"/>
<accession>A0A5C0UF99</accession>
<dbReference type="RefSeq" id="WP_148971506.1">
    <property type="nucleotide sequence ID" value="NZ_CP043316.1"/>
</dbReference>
<protein>
    <submittedName>
        <fullName evidence="2">Uncharacterized protein</fullName>
    </submittedName>
</protein>
<reference evidence="2 3" key="1">
    <citation type="submission" date="2019-08" db="EMBL/GenBank/DDBJ databases">
        <title>Highly reduced genomes of protist endosymbionts show evolutionary convergence.</title>
        <authorList>
            <person name="George E."/>
            <person name="Husnik F."/>
            <person name="Tashyreva D."/>
            <person name="Prokopchuk G."/>
            <person name="Horak A."/>
            <person name="Kwong W.K."/>
            <person name="Lukes J."/>
            <person name="Keeling P.J."/>
        </authorList>
    </citation>
    <scope>NUCLEOTIDE SEQUENCE [LARGE SCALE GENOMIC DNA]</scope>
    <source>
        <strain evidence="2">1604LC</strain>
    </source>
</reference>
<evidence type="ECO:0000313" key="3">
    <source>
        <dbReference type="Proteomes" id="UP000325004"/>
    </source>
</evidence>
<organism evidence="2 3">
    <name type="scientific">Candidatus Cytomitobacter primus</name>
    <dbReference type="NCBI Taxonomy" id="2066024"/>
    <lineage>
        <taxon>Bacteria</taxon>
        <taxon>Pseudomonadati</taxon>
        <taxon>Pseudomonadota</taxon>
        <taxon>Alphaproteobacteria</taxon>
        <taxon>Holosporales</taxon>
        <taxon>Holosporaceae</taxon>
        <taxon>Candidatus Cytomitobacter</taxon>
    </lineage>
</organism>